<protein>
    <recommendedName>
        <fullName evidence="4">Lipoprotein</fullName>
    </recommendedName>
</protein>
<dbReference type="AlphaFoldDB" id="A0A6V8MNA6"/>
<comment type="caution">
    <text evidence="2">The sequence shown here is derived from an EMBL/GenBank/DDBJ whole genome shotgun (WGS) entry which is preliminary data.</text>
</comment>
<accession>A0A6V8MNA6</accession>
<evidence type="ECO:0000313" key="2">
    <source>
        <dbReference type="EMBL" id="GFO61193.1"/>
    </source>
</evidence>
<evidence type="ECO:0000256" key="1">
    <source>
        <dbReference type="SAM" id="SignalP"/>
    </source>
</evidence>
<sequence length="96" mass="10391">MKKLALLVILLSGCSANHSIVPAAADRPAIVTVSAYTHQGCLEKLRLEAAKRNWEIKEIPYKADAAGITGEILLFPFFKGVSCSAYILTGTIPKEF</sequence>
<evidence type="ECO:0008006" key="4">
    <source>
        <dbReference type="Google" id="ProtNLM"/>
    </source>
</evidence>
<proteinExistence type="predicted"/>
<dbReference type="Proteomes" id="UP000556026">
    <property type="component" value="Unassembled WGS sequence"/>
</dbReference>
<reference evidence="3" key="1">
    <citation type="submission" date="2020-06" db="EMBL/GenBank/DDBJ databases">
        <title>Draft genomic sequence of Geomonas sp. Red330.</title>
        <authorList>
            <person name="Itoh H."/>
            <person name="Zhenxing X."/>
            <person name="Ushijima N."/>
            <person name="Masuda Y."/>
            <person name="Shiratori Y."/>
            <person name="Senoo K."/>
        </authorList>
    </citation>
    <scope>NUCLEOTIDE SEQUENCE [LARGE SCALE GENOMIC DNA]</scope>
    <source>
        <strain evidence="3">Red330</strain>
    </source>
</reference>
<organism evidence="2 3">
    <name type="scientific">Geomonas silvestris</name>
    <dbReference type="NCBI Taxonomy" id="2740184"/>
    <lineage>
        <taxon>Bacteria</taxon>
        <taxon>Pseudomonadati</taxon>
        <taxon>Thermodesulfobacteriota</taxon>
        <taxon>Desulfuromonadia</taxon>
        <taxon>Geobacterales</taxon>
        <taxon>Geobacteraceae</taxon>
        <taxon>Geomonas</taxon>
    </lineage>
</organism>
<gene>
    <name evidence="2" type="ORF">GMST_35180</name>
</gene>
<dbReference type="RefSeq" id="WP_183355988.1">
    <property type="nucleotide sequence ID" value="NZ_BLXX01000012.1"/>
</dbReference>
<keyword evidence="1" id="KW-0732">Signal</keyword>
<evidence type="ECO:0000313" key="3">
    <source>
        <dbReference type="Proteomes" id="UP000556026"/>
    </source>
</evidence>
<keyword evidence="3" id="KW-1185">Reference proteome</keyword>
<name>A0A6V8MNA6_9BACT</name>
<dbReference type="EMBL" id="BLXX01000012">
    <property type="protein sequence ID" value="GFO61193.1"/>
    <property type="molecule type" value="Genomic_DNA"/>
</dbReference>
<feature type="signal peptide" evidence="1">
    <location>
        <begin position="1"/>
        <end position="18"/>
    </location>
</feature>
<feature type="chain" id="PRO_5027943137" description="Lipoprotein" evidence="1">
    <location>
        <begin position="19"/>
        <end position="96"/>
    </location>
</feature>